<dbReference type="RefSeq" id="WP_101344829.1">
    <property type="nucleotide sequence ID" value="NZ_PJAI02000008.1"/>
</dbReference>
<organism evidence="5 6">
    <name type="scientific">Colwellia echini</name>
    <dbReference type="NCBI Taxonomy" id="1982103"/>
    <lineage>
        <taxon>Bacteria</taxon>
        <taxon>Pseudomonadati</taxon>
        <taxon>Pseudomonadota</taxon>
        <taxon>Gammaproteobacteria</taxon>
        <taxon>Alteromonadales</taxon>
        <taxon>Colwelliaceae</taxon>
        <taxon>Colwellia</taxon>
    </lineage>
</organism>
<dbReference type="Proteomes" id="UP000815846">
    <property type="component" value="Unassembled WGS sequence"/>
</dbReference>
<feature type="domain" description="Exonuclease" evidence="4">
    <location>
        <begin position="53"/>
        <end position="227"/>
    </location>
</feature>
<reference evidence="5 6" key="1">
    <citation type="submission" date="2019-08" db="EMBL/GenBank/DDBJ databases">
        <title>Microbe sample from Colwellia echini.</title>
        <authorList>
            <person name="Christiansen L."/>
            <person name="Pathiraja D."/>
            <person name="Schultz-Johansen M."/>
            <person name="Choi I.-G."/>
            <person name="Stougaard P."/>
        </authorList>
    </citation>
    <scope>NUCLEOTIDE SEQUENCE [LARGE SCALE GENOMIC DNA]</scope>
    <source>
        <strain evidence="5 6">A3</strain>
    </source>
</reference>
<evidence type="ECO:0000256" key="2">
    <source>
        <dbReference type="ARBA" id="ARBA00022801"/>
    </source>
</evidence>
<dbReference type="InterPro" id="IPR012337">
    <property type="entry name" value="RNaseH-like_sf"/>
</dbReference>
<dbReference type="EMBL" id="PJAI02000008">
    <property type="protein sequence ID" value="TYK65717.1"/>
    <property type="molecule type" value="Genomic_DNA"/>
</dbReference>
<evidence type="ECO:0000259" key="4">
    <source>
        <dbReference type="SMART" id="SM00479"/>
    </source>
</evidence>
<dbReference type="PANTHER" id="PTHR30231:SF4">
    <property type="entry name" value="PROTEIN NEN2"/>
    <property type="match status" value="1"/>
</dbReference>
<gene>
    <name evidence="5" type="ORF">CWS31_008670</name>
</gene>
<proteinExistence type="predicted"/>
<dbReference type="PANTHER" id="PTHR30231">
    <property type="entry name" value="DNA POLYMERASE III SUBUNIT EPSILON"/>
    <property type="match status" value="1"/>
</dbReference>
<comment type="caution">
    <text evidence="5">The sequence shown here is derived from an EMBL/GenBank/DDBJ whole genome shotgun (WGS) entry which is preliminary data.</text>
</comment>
<dbReference type="Pfam" id="PF00929">
    <property type="entry name" value="RNase_T"/>
    <property type="match status" value="1"/>
</dbReference>
<keyword evidence="6" id="KW-1185">Reference proteome</keyword>
<dbReference type="SUPFAM" id="SSF53098">
    <property type="entry name" value="Ribonuclease H-like"/>
    <property type="match status" value="1"/>
</dbReference>
<protein>
    <submittedName>
        <fullName evidence="5">DNA polymerase III subunit epsilon</fullName>
    </submittedName>
</protein>
<sequence>MSRTSVANSPIFAPLIGFEAKRKRLLKKAPAGPLRDFLSVPIPNLNTPIDKINILSVDFETTGLNAKNDKLLSVGFVTFAQQQISLSSCYHQIINTQQKLEESNVIIHQITDSQKEQGQTLATVVATLLKALAGKVMLVHFARIERQFLTQACIELYGMAPVFPMIDTLVLAKRRLDKRDVAYDPSELRLSHLRHKFALPEHHAHNALGDAIATAELFMAQMSKANKDGKTILKDVLL</sequence>
<evidence type="ECO:0000313" key="6">
    <source>
        <dbReference type="Proteomes" id="UP000815846"/>
    </source>
</evidence>
<accession>A0ABY3MWW5</accession>
<dbReference type="Gene3D" id="3.30.420.10">
    <property type="entry name" value="Ribonuclease H-like superfamily/Ribonuclease H"/>
    <property type="match status" value="1"/>
</dbReference>
<evidence type="ECO:0000256" key="3">
    <source>
        <dbReference type="ARBA" id="ARBA00022839"/>
    </source>
</evidence>
<keyword evidence="2" id="KW-0378">Hydrolase</keyword>
<dbReference type="CDD" id="cd06127">
    <property type="entry name" value="DEDDh"/>
    <property type="match status" value="1"/>
</dbReference>
<dbReference type="InterPro" id="IPR013520">
    <property type="entry name" value="Ribonucl_H"/>
</dbReference>
<dbReference type="SMART" id="SM00479">
    <property type="entry name" value="EXOIII"/>
    <property type="match status" value="1"/>
</dbReference>
<keyword evidence="1" id="KW-0540">Nuclease</keyword>
<evidence type="ECO:0000256" key="1">
    <source>
        <dbReference type="ARBA" id="ARBA00022722"/>
    </source>
</evidence>
<dbReference type="InterPro" id="IPR036397">
    <property type="entry name" value="RNaseH_sf"/>
</dbReference>
<keyword evidence="3" id="KW-0269">Exonuclease</keyword>
<name>A0ABY3MWW5_9GAMM</name>
<evidence type="ECO:0000313" key="5">
    <source>
        <dbReference type="EMBL" id="TYK65717.1"/>
    </source>
</evidence>